<feature type="transmembrane region" description="Helical" evidence="1">
    <location>
        <begin position="65"/>
        <end position="91"/>
    </location>
</feature>
<dbReference type="Proteomes" id="UP000195208">
    <property type="component" value="Unassembled WGS sequence"/>
</dbReference>
<sequence length="149" mass="17006">MGQKTFKTKIEKQLWFLNKKERSILHSELESLNAATFKAQYRTQNQFVISFLSRHVYNNQPKSQLYLLTTLLGLMIANTLLLGILITGLLLSLSSIKYFITPTATLGLNNVILIFISSIIMIVIAVVFIKPVNGYLTKRLIDFKLNRLT</sequence>
<keyword evidence="1" id="KW-1133">Transmembrane helix</keyword>
<evidence type="ECO:0000313" key="4">
    <source>
        <dbReference type="Proteomes" id="UP000195208"/>
    </source>
</evidence>
<dbReference type="OrthoDB" id="2414574at2"/>
<evidence type="ECO:0000256" key="1">
    <source>
        <dbReference type="SAM" id="Phobius"/>
    </source>
</evidence>
<evidence type="ECO:0008006" key="6">
    <source>
        <dbReference type="Google" id="ProtNLM"/>
    </source>
</evidence>
<evidence type="ECO:0000313" key="2">
    <source>
        <dbReference type="EMBL" id="NJI03559.1"/>
    </source>
</evidence>
<dbReference type="KEGG" id="sagq:EP23_04645"/>
<name>A0A2T4MJM3_9STAP</name>
<proteinExistence type="predicted"/>
<dbReference type="EMBL" id="WMFL01000085">
    <property type="protein sequence ID" value="NJI03559.1"/>
    <property type="molecule type" value="Genomic_DNA"/>
</dbReference>
<comment type="caution">
    <text evidence="2">The sequence shown here is derived from an EMBL/GenBank/DDBJ whole genome shotgun (WGS) entry which is preliminary data.</text>
</comment>
<gene>
    <name evidence="3" type="ORF">B9M88_06595</name>
    <name evidence="2" type="ORF">GLV84_12030</name>
</gene>
<keyword evidence="1" id="KW-0472">Membrane</keyword>
<keyword evidence="4" id="KW-1185">Reference proteome</keyword>
<dbReference type="Proteomes" id="UP000646308">
    <property type="component" value="Unassembled WGS sequence"/>
</dbReference>
<dbReference type="RefSeq" id="WP_060551295.1">
    <property type="nucleotide sequence ID" value="NZ_CP009623.1"/>
</dbReference>
<accession>A0A2T4MJM3</accession>
<evidence type="ECO:0000313" key="5">
    <source>
        <dbReference type="Proteomes" id="UP000646308"/>
    </source>
</evidence>
<dbReference type="AlphaFoldDB" id="A0A2T4MJM3"/>
<reference evidence="2" key="2">
    <citation type="submission" date="2019-11" db="EMBL/GenBank/DDBJ databases">
        <title>Whole genome comparisons of Staphylococcus agnetis isolates from cattle and chickens.</title>
        <authorList>
            <person name="Rhoads D."/>
            <person name="Shwani A."/>
            <person name="Adkins P."/>
            <person name="Calcutt M."/>
            <person name="Middleton J."/>
        </authorList>
    </citation>
    <scope>NUCLEOTIDE SEQUENCE</scope>
    <source>
        <strain evidence="2">1387</strain>
    </source>
</reference>
<dbReference type="EMBL" id="NEFX01000012">
    <property type="protein sequence ID" value="OTW31123.1"/>
    <property type="molecule type" value="Genomic_DNA"/>
</dbReference>
<protein>
    <recommendedName>
        <fullName evidence="6">Staphylococcal protein</fullName>
    </recommendedName>
</protein>
<dbReference type="GeneID" id="57691868"/>
<feature type="transmembrane region" description="Helical" evidence="1">
    <location>
        <begin position="111"/>
        <end position="129"/>
    </location>
</feature>
<organism evidence="2 5">
    <name type="scientific">Staphylococcus agnetis</name>
    <dbReference type="NCBI Taxonomy" id="985762"/>
    <lineage>
        <taxon>Bacteria</taxon>
        <taxon>Bacillati</taxon>
        <taxon>Bacillota</taxon>
        <taxon>Bacilli</taxon>
        <taxon>Bacillales</taxon>
        <taxon>Staphylococcaceae</taxon>
        <taxon>Staphylococcus</taxon>
    </lineage>
</organism>
<keyword evidence="1" id="KW-0812">Transmembrane</keyword>
<reference evidence="3 4" key="1">
    <citation type="submission" date="2017-04" db="EMBL/GenBank/DDBJ databases">
        <title>Staphylococcus agnetis, a potential pathogen in the broiler production.</title>
        <authorList>
            <person name="Poulsen L."/>
        </authorList>
    </citation>
    <scope>NUCLEOTIDE SEQUENCE [LARGE SCALE GENOMIC DNA]</scope>
    <source>
        <strain evidence="3 4">723_310714_2_2_spleen</strain>
    </source>
</reference>
<evidence type="ECO:0000313" key="3">
    <source>
        <dbReference type="EMBL" id="OTW31123.1"/>
    </source>
</evidence>